<proteinExistence type="predicted"/>
<sequence length="80" mass="9396">MNIYFSARRIMQLSTALVATNTIFINMLQRNILRHLNFLSYYLANIKLFSGMPNNMTFQMSWTLKRLFSFTISPVTLVIL</sequence>
<evidence type="ECO:0000313" key="2">
    <source>
        <dbReference type="WBParaSite" id="Minc3s02913g32043"/>
    </source>
</evidence>
<dbReference type="AlphaFoldDB" id="A0A914N0D8"/>
<dbReference type="Proteomes" id="UP000887563">
    <property type="component" value="Unplaced"/>
</dbReference>
<name>A0A914N0D8_MELIC</name>
<reference evidence="2" key="1">
    <citation type="submission" date="2022-11" db="UniProtKB">
        <authorList>
            <consortium name="WormBaseParasite"/>
        </authorList>
    </citation>
    <scope>IDENTIFICATION</scope>
</reference>
<dbReference type="WBParaSite" id="Minc3s02913g32043">
    <property type="protein sequence ID" value="Minc3s02913g32043"/>
    <property type="gene ID" value="Minc3s02913g32043"/>
</dbReference>
<organism evidence="1 2">
    <name type="scientific">Meloidogyne incognita</name>
    <name type="common">Southern root-knot nematode worm</name>
    <name type="synonym">Oxyuris incognita</name>
    <dbReference type="NCBI Taxonomy" id="6306"/>
    <lineage>
        <taxon>Eukaryota</taxon>
        <taxon>Metazoa</taxon>
        <taxon>Ecdysozoa</taxon>
        <taxon>Nematoda</taxon>
        <taxon>Chromadorea</taxon>
        <taxon>Rhabditida</taxon>
        <taxon>Tylenchina</taxon>
        <taxon>Tylenchomorpha</taxon>
        <taxon>Tylenchoidea</taxon>
        <taxon>Meloidogynidae</taxon>
        <taxon>Meloidogyninae</taxon>
        <taxon>Meloidogyne</taxon>
        <taxon>Meloidogyne incognita group</taxon>
    </lineage>
</organism>
<evidence type="ECO:0000313" key="1">
    <source>
        <dbReference type="Proteomes" id="UP000887563"/>
    </source>
</evidence>
<accession>A0A914N0D8</accession>
<keyword evidence="1" id="KW-1185">Reference proteome</keyword>
<protein>
    <submittedName>
        <fullName evidence="2">Uncharacterized protein</fullName>
    </submittedName>
</protein>